<evidence type="ECO:0000259" key="9">
    <source>
        <dbReference type="Pfam" id="PF25019"/>
    </source>
</evidence>
<dbReference type="Gene3D" id="1.10.10.10">
    <property type="entry name" value="Winged helix-like DNA-binding domain superfamily/Winged helix DNA-binding domain"/>
    <property type="match status" value="1"/>
</dbReference>
<dbReference type="PRINTS" id="PR00364">
    <property type="entry name" value="DISEASERSIST"/>
</dbReference>
<keyword evidence="1" id="KW-0433">Leucine-rich repeat</keyword>
<dbReference type="Gene3D" id="3.80.10.10">
    <property type="entry name" value="Ribonuclease Inhibitor"/>
    <property type="match status" value="2"/>
</dbReference>
<dbReference type="Proteomes" id="UP000594261">
    <property type="component" value="Chromosome 4"/>
</dbReference>
<dbReference type="FunFam" id="3.40.50.300:FF:001091">
    <property type="entry name" value="Probable disease resistance protein At1g61300"/>
    <property type="match status" value="1"/>
</dbReference>
<dbReference type="EMBL" id="LRBV02000004">
    <property type="status" value="NOT_ANNOTATED_CDS"/>
    <property type="molecule type" value="Genomic_DNA"/>
</dbReference>
<dbReference type="AlphaFoldDB" id="A0A7N2LDM2"/>
<dbReference type="PANTHER" id="PTHR36766">
    <property type="entry name" value="PLANT BROAD-SPECTRUM MILDEW RESISTANCE PROTEIN RPW8"/>
    <property type="match status" value="1"/>
</dbReference>
<keyword evidence="4" id="KW-0611">Plant defense</keyword>
<dbReference type="Gramene" id="QL04p016726:mrna">
    <property type="protein sequence ID" value="QL04p016726:mrna"/>
    <property type="gene ID" value="QL04p016726"/>
</dbReference>
<dbReference type="InterPro" id="IPR003591">
    <property type="entry name" value="Leu-rich_rpt_typical-subtyp"/>
</dbReference>
<keyword evidence="2" id="KW-0677">Repeat</keyword>
<keyword evidence="11" id="KW-1185">Reference proteome</keyword>
<dbReference type="InterPro" id="IPR002182">
    <property type="entry name" value="NB-ARC"/>
</dbReference>
<dbReference type="InterPro" id="IPR042197">
    <property type="entry name" value="Apaf_helical"/>
</dbReference>
<reference evidence="10" key="2">
    <citation type="submission" date="2021-01" db="UniProtKB">
        <authorList>
            <consortium name="EnsemblPlants"/>
        </authorList>
    </citation>
    <scope>IDENTIFICATION</scope>
</reference>
<dbReference type="GO" id="GO:0006952">
    <property type="term" value="P:defense response"/>
    <property type="evidence" value="ECO:0007669"/>
    <property type="project" value="UniProtKB-KW"/>
</dbReference>
<feature type="domain" description="R13L1/DRL21-like LRR repeat region" evidence="9">
    <location>
        <begin position="698"/>
        <end position="821"/>
    </location>
</feature>
<feature type="domain" description="Disease resistance protein winged helix" evidence="8">
    <location>
        <begin position="441"/>
        <end position="509"/>
    </location>
</feature>
<keyword evidence="5" id="KW-0067">ATP-binding</keyword>
<dbReference type="Gene3D" id="1.10.8.430">
    <property type="entry name" value="Helical domain of apoptotic protease-activating factors"/>
    <property type="match status" value="1"/>
</dbReference>
<dbReference type="Pfam" id="PF25019">
    <property type="entry name" value="LRR_R13L1-DRL21"/>
    <property type="match status" value="1"/>
</dbReference>
<name>A0A7N2LDM2_QUELO</name>
<evidence type="ECO:0000256" key="3">
    <source>
        <dbReference type="ARBA" id="ARBA00022741"/>
    </source>
</evidence>
<dbReference type="InterPro" id="IPR041118">
    <property type="entry name" value="Rx_N"/>
</dbReference>
<sequence length="1238" mass="140995">MVWEILGESLLSALFGALFERLASPLVRNFFGDRDFDHTLFDKMKTVLLTVNAVLSDAEEKQITNMAVKEWVNELKDAAYHAEDLLDEIATIALQCELEAEAKVKGKQVMGLFFAHNSSKEDKDSSLKLDKDIESRLKNIVERLEFLAQQRDIMNFKESVRGKPLLVLPTTSLVDEFEVFGRDKDKEKLKEFLLAGNAQKGSRIPVIAIVGIGGVGKTTLAQLLYNDSEVEKSFKFRAWAYVSEEFDVLKITRTIFESVASRSCNVKDLNFLQVKLKERLKGKRFLLVLDDIWNDNFIDWDLLLSPLKAGACGSRIIVTTRSQSVASMMRAVVIYRLLHLSDEDCWSLFAKHAFRTSNPEEHPTLKRIGEKIVKKCKGLPLATKVLGGLLHPELEAEEWYRILNSKTWELSTDKSSILHALMLSYYHLPPHLKQCFSYCSIFPKGYEFEKEKLVLMWMAEGFLQHRKGKDTMEEVGCRYFHELISRSFFQPSNRDKLCFVMHDLINDLAQFASGEFCCKLEDGKLNEISEKARYFAWSIKRLDGPEIFVALQEVKSLRTFLPLGFSNTSQCSALSKIVSDKWLPFLKHLRVLSFACHVITDLPETLGKLIHLRYLDLSQTSIKKLPSSICSLYNLQTLLLASCIELAELPANFGNLINLRHLDVSETNLREMPLEFGRLKSLQVLTDFFVSRNSGRKISELGKLAHLRTISISRMQNVVDATDASEADLKSKHCLNELAFTWTSSTHEVQNEIDILDNLQPHKNLKKLTIENYGGSRFPNWLGAAIFSNMVFLCLSKCKISTSLPPLGHLSSLQGLYIIEMEVLKRLDSGFYGNGHFGVKPFQSLRTLLFEDLPSWTHWIHLANEGEHFPSLQQLHIRGCPKLIGTLPKHLRSLKEMKLHDLDALMTLSQELFEGNSSFQRLEIVNCPSLSSFPGGDSLSNVKTLSICDCRNLKPFLLEHSMHPFRVLESLQVMRSCDSLQSLPLGLFTKLQDLHIEDCRNLKSLSIPNNLHFDLTFLQKMKFKDCPNLEFFPEKGLPTPNLQSLLITNCNNLMPQKEWGLHRMVSLTCFEIEGGCSNLELFPEEGLLPNTLTSLRISRLPHLKFIGQGFQHLTLLGKLEINCCEKLELMPEEGLPASLLTLHIQNCSLLADPRQKDGTKKRNVVDLLDKLGLEGAYFYLDDQGLQHLTAPVYPKKGLPSLSFIWSRKCSLLRPKLQNEKKYWSKIAHISFIETNKEV</sequence>
<dbReference type="FunCoup" id="A0A7N2LDM2">
    <property type="interactions" value="454"/>
</dbReference>
<protein>
    <recommendedName>
        <fullName evidence="12">Disease resistance RPP13-like protein 1</fullName>
    </recommendedName>
</protein>
<dbReference type="SUPFAM" id="SSF52058">
    <property type="entry name" value="L domain-like"/>
    <property type="match status" value="2"/>
</dbReference>
<dbReference type="SMART" id="SM00369">
    <property type="entry name" value="LRR_TYP"/>
    <property type="match status" value="2"/>
</dbReference>
<evidence type="ECO:0008006" key="12">
    <source>
        <dbReference type="Google" id="ProtNLM"/>
    </source>
</evidence>
<dbReference type="Gene3D" id="1.20.5.4130">
    <property type="match status" value="1"/>
</dbReference>
<dbReference type="PANTHER" id="PTHR36766:SF51">
    <property type="entry name" value="DISEASE RESISTANCE RPP13-LIKE PROTEIN 1"/>
    <property type="match status" value="1"/>
</dbReference>
<dbReference type="FunFam" id="1.10.10.10:FF:000322">
    <property type="entry name" value="Probable disease resistance protein At1g63360"/>
    <property type="match status" value="1"/>
</dbReference>
<dbReference type="InterPro" id="IPR058922">
    <property type="entry name" value="WHD_DRP"/>
</dbReference>
<dbReference type="EnsemblPlants" id="QL04p016726:mrna">
    <property type="protein sequence ID" value="QL04p016726:mrna"/>
    <property type="gene ID" value="QL04p016726"/>
</dbReference>
<dbReference type="GO" id="GO:0051707">
    <property type="term" value="P:response to other organism"/>
    <property type="evidence" value="ECO:0007669"/>
    <property type="project" value="UniProtKB-ARBA"/>
</dbReference>
<dbReference type="Gene3D" id="3.40.50.300">
    <property type="entry name" value="P-loop containing nucleotide triphosphate hydrolases"/>
    <property type="match status" value="1"/>
</dbReference>
<dbReference type="InterPro" id="IPR032675">
    <property type="entry name" value="LRR_dom_sf"/>
</dbReference>
<evidence type="ECO:0000259" key="8">
    <source>
        <dbReference type="Pfam" id="PF23559"/>
    </source>
</evidence>
<feature type="domain" description="NB-ARC" evidence="6">
    <location>
        <begin position="183"/>
        <end position="356"/>
    </location>
</feature>
<reference evidence="10 11" key="1">
    <citation type="journal article" date="2016" name="G3 (Bethesda)">
        <title>First Draft Assembly and Annotation of the Genome of a California Endemic Oak Quercus lobata Nee (Fagaceae).</title>
        <authorList>
            <person name="Sork V.L."/>
            <person name="Fitz-Gibbon S.T."/>
            <person name="Puiu D."/>
            <person name="Crepeau M."/>
            <person name="Gugger P.F."/>
            <person name="Sherman R."/>
            <person name="Stevens K."/>
            <person name="Langley C.H."/>
            <person name="Pellegrini M."/>
            <person name="Salzberg S.L."/>
        </authorList>
    </citation>
    <scope>NUCLEOTIDE SEQUENCE [LARGE SCALE GENOMIC DNA]</scope>
    <source>
        <strain evidence="10 11">cv. SW786</strain>
    </source>
</reference>
<dbReference type="Pfam" id="PF00931">
    <property type="entry name" value="NB-ARC"/>
    <property type="match status" value="1"/>
</dbReference>
<dbReference type="OMA" id="EVCFRED"/>
<evidence type="ECO:0000256" key="5">
    <source>
        <dbReference type="ARBA" id="ARBA00022840"/>
    </source>
</evidence>
<evidence type="ECO:0000256" key="2">
    <source>
        <dbReference type="ARBA" id="ARBA00022737"/>
    </source>
</evidence>
<dbReference type="InterPro" id="IPR056789">
    <property type="entry name" value="LRR_R13L1-DRL21"/>
</dbReference>
<dbReference type="InterPro" id="IPR027417">
    <property type="entry name" value="P-loop_NTPase"/>
</dbReference>
<evidence type="ECO:0000256" key="4">
    <source>
        <dbReference type="ARBA" id="ARBA00022821"/>
    </source>
</evidence>
<accession>A0A7N2LDM2</accession>
<feature type="domain" description="Disease resistance N-terminal" evidence="7">
    <location>
        <begin position="17"/>
        <end position="102"/>
    </location>
</feature>
<dbReference type="Pfam" id="PF23559">
    <property type="entry name" value="WHD_DRP"/>
    <property type="match status" value="1"/>
</dbReference>
<evidence type="ECO:0000313" key="11">
    <source>
        <dbReference type="Proteomes" id="UP000594261"/>
    </source>
</evidence>
<dbReference type="InParanoid" id="A0A7N2LDM2"/>
<evidence type="ECO:0000259" key="7">
    <source>
        <dbReference type="Pfam" id="PF18052"/>
    </source>
</evidence>
<dbReference type="GO" id="GO:0005524">
    <property type="term" value="F:ATP binding"/>
    <property type="evidence" value="ECO:0007669"/>
    <property type="project" value="UniProtKB-KW"/>
</dbReference>
<dbReference type="Pfam" id="PF18052">
    <property type="entry name" value="Rx_N"/>
    <property type="match status" value="1"/>
</dbReference>
<evidence type="ECO:0000259" key="6">
    <source>
        <dbReference type="Pfam" id="PF00931"/>
    </source>
</evidence>
<proteinExistence type="predicted"/>
<evidence type="ECO:0000256" key="1">
    <source>
        <dbReference type="ARBA" id="ARBA00022614"/>
    </source>
</evidence>
<dbReference type="InterPro" id="IPR036388">
    <property type="entry name" value="WH-like_DNA-bd_sf"/>
</dbReference>
<organism evidence="10 11">
    <name type="scientific">Quercus lobata</name>
    <name type="common">Valley oak</name>
    <dbReference type="NCBI Taxonomy" id="97700"/>
    <lineage>
        <taxon>Eukaryota</taxon>
        <taxon>Viridiplantae</taxon>
        <taxon>Streptophyta</taxon>
        <taxon>Embryophyta</taxon>
        <taxon>Tracheophyta</taxon>
        <taxon>Spermatophyta</taxon>
        <taxon>Magnoliopsida</taxon>
        <taxon>eudicotyledons</taxon>
        <taxon>Gunneridae</taxon>
        <taxon>Pentapetalae</taxon>
        <taxon>rosids</taxon>
        <taxon>fabids</taxon>
        <taxon>Fagales</taxon>
        <taxon>Fagaceae</taxon>
        <taxon>Quercus</taxon>
    </lineage>
</organism>
<dbReference type="SUPFAM" id="SSF52540">
    <property type="entry name" value="P-loop containing nucleoside triphosphate hydrolases"/>
    <property type="match status" value="1"/>
</dbReference>
<keyword evidence="3" id="KW-0547">Nucleotide-binding</keyword>
<dbReference type="GO" id="GO:0043531">
    <property type="term" value="F:ADP binding"/>
    <property type="evidence" value="ECO:0007669"/>
    <property type="project" value="InterPro"/>
</dbReference>
<evidence type="ECO:0000313" key="10">
    <source>
        <dbReference type="EnsemblPlants" id="QL04p016726:mrna"/>
    </source>
</evidence>